<dbReference type="Proteomes" id="UP000070700">
    <property type="component" value="Unassembled WGS sequence"/>
</dbReference>
<evidence type="ECO:0000313" key="2">
    <source>
        <dbReference type="Proteomes" id="UP000070700"/>
    </source>
</evidence>
<protein>
    <submittedName>
        <fullName evidence="1">Uncharacterized protein</fullName>
    </submittedName>
</protein>
<organism evidence="1 2">
    <name type="scientific">Mollisia scopiformis</name>
    <name type="common">Conifer needle endophyte fungus</name>
    <name type="synonym">Phialocephala scopiformis</name>
    <dbReference type="NCBI Taxonomy" id="149040"/>
    <lineage>
        <taxon>Eukaryota</taxon>
        <taxon>Fungi</taxon>
        <taxon>Dikarya</taxon>
        <taxon>Ascomycota</taxon>
        <taxon>Pezizomycotina</taxon>
        <taxon>Leotiomycetes</taxon>
        <taxon>Helotiales</taxon>
        <taxon>Mollisiaceae</taxon>
        <taxon>Mollisia</taxon>
    </lineage>
</organism>
<dbReference type="KEGG" id="psco:LY89DRAFT_207550"/>
<sequence>MFLVRTEYVLLRAIPYRPCTIVTLGRRRSNPLLAALTDLGERSISWTVANMSHNPQPCLVSPPTLSPSLILGGFEPESQRAALKRTCGAIPGHDSVASLLDLIFGLCGCACRPCGVPWAISWTRFLFRGRSLLGFCELPLGVIPELHSLTPGAATTAVRYTTDVRPRVQ</sequence>
<accession>A0A194WXN8</accession>
<dbReference type="EMBL" id="KQ947424">
    <property type="protein sequence ID" value="KUJ12444.1"/>
    <property type="molecule type" value="Genomic_DNA"/>
</dbReference>
<reference evidence="1 2" key="1">
    <citation type="submission" date="2015-10" db="EMBL/GenBank/DDBJ databases">
        <title>Full genome of DAOMC 229536 Phialocephala scopiformis, a fungal endophyte of spruce producing the potent anti-insectan compound rugulosin.</title>
        <authorList>
            <consortium name="DOE Joint Genome Institute"/>
            <person name="Walker A.K."/>
            <person name="Frasz S.L."/>
            <person name="Seifert K.A."/>
            <person name="Miller J.D."/>
            <person name="Mondo S.J."/>
            <person name="Labutti K."/>
            <person name="Lipzen A."/>
            <person name="Dockter R."/>
            <person name="Kennedy M."/>
            <person name="Grigoriev I.V."/>
            <person name="Spatafora J.W."/>
        </authorList>
    </citation>
    <scope>NUCLEOTIDE SEQUENCE [LARGE SCALE GENOMIC DNA]</scope>
    <source>
        <strain evidence="1 2">CBS 120377</strain>
    </source>
</reference>
<dbReference type="RefSeq" id="XP_018066799.1">
    <property type="nucleotide sequence ID" value="XM_018205832.1"/>
</dbReference>
<proteinExistence type="predicted"/>
<evidence type="ECO:0000313" key="1">
    <source>
        <dbReference type="EMBL" id="KUJ12444.1"/>
    </source>
</evidence>
<dbReference type="InParanoid" id="A0A194WXN8"/>
<dbReference type="GeneID" id="28815558"/>
<keyword evidence="2" id="KW-1185">Reference proteome</keyword>
<gene>
    <name evidence="1" type="ORF">LY89DRAFT_207550</name>
</gene>
<dbReference type="AlphaFoldDB" id="A0A194WXN8"/>
<name>A0A194WXN8_MOLSC</name>